<keyword evidence="11 14" id="KW-0786">Thiamine pyrophosphate</keyword>
<dbReference type="InterPro" id="IPR011766">
    <property type="entry name" value="TPP_enzyme_TPP-bd"/>
</dbReference>
<comment type="pathway">
    <text evidence="1 14">Amino-acid biosynthesis; L-isoleucine biosynthesis; L-isoleucine from 2-oxobutanoate: step 1/4.</text>
</comment>
<evidence type="ECO:0000256" key="1">
    <source>
        <dbReference type="ARBA" id="ARBA00004974"/>
    </source>
</evidence>
<evidence type="ECO:0000256" key="9">
    <source>
        <dbReference type="ARBA" id="ARBA00022827"/>
    </source>
</evidence>
<dbReference type="PANTHER" id="PTHR18968:SF13">
    <property type="entry name" value="ACETOLACTATE SYNTHASE CATALYTIC SUBUNIT, MITOCHONDRIAL"/>
    <property type="match status" value="1"/>
</dbReference>
<dbReference type="InterPro" id="IPR012846">
    <property type="entry name" value="Acetolactate_synth_lsu"/>
</dbReference>
<evidence type="ECO:0000256" key="6">
    <source>
        <dbReference type="ARBA" id="ARBA00022630"/>
    </source>
</evidence>
<comment type="caution">
    <text evidence="18">The sequence shown here is derived from an EMBL/GenBank/DDBJ whole genome shotgun (WGS) entry which is preliminary data.</text>
</comment>
<dbReference type="Gene3D" id="3.40.50.1220">
    <property type="entry name" value="TPP-binding domain"/>
    <property type="match status" value="1"/>
</dbReference>
<keyword evidence="7 14" id="KW-0808">Transferase</keyword>
<name>A0A7C0YEA9_9BACT</name>
<keyword evidence="5 14" id="KW-0028">Amino-acid biosynthesis</keyword>
<evidence type="ECO:0000256" key="2">
    <source>
        <dbReference type="ARBA" id="ARBA00005025"/>
    </source>
</evidence>
<evidence type="ECO:0000259" key="16">
    <source>
        <dbReference type="Pfam" id="PF02775"/>
    </source>
</evidence>
<feature type="domain" description="Thiamine pyrophosphate enzyme central" evidence="15">
    <location>
        <begin position="205"/>
        <end position="347"/>
    </location>
</feature>
<keyword evidence="8 14" id="KW-0479">Metal-binding</keyword>
<dbReference type="Gene3D" id="3.40.50.970">
    <property type="match status" value="2"/>
</dbReference>
<dbReference type="InterPro" id="IPR029061">
    <property type="entry name" value="THDP-binding"/>
</dbReference>
<dbReference type="FunFam" id="3.40.50.1220:FF:000008">
    <property type="entry name" value="Acetolactate synthase"/>
    <property type="match status" value="1"/>
</dbReference>
<comment type="catalytic activity">
    <reaction evidence="13 14">
        <text>2 pyruvate + H(+) = (2S)-2-acetolactate + CO2</text>
        <dbReference type="Rhea" id="RHEA:25249"/>
        <dbReference type="ChEBI" id="CHEBI:15361"/>
        <dbReference type="ChEBI" id="CHEBI:15378"/>
        <dbReference type="ChEBI" id="CHEBI:16526"/>
        <dbReference type="ChEBI" id="CHEBI:58476"/>
        <dbReference type="EC" id="2.2.1.6"/>
    </reaction>
</comment>
<comment type="pathway">
    <text evidence="2 14">Amino-acid biosynthesis; L-valine biosynthesis; L-valine from pyruvate: step 1/4.</text>
</comment>
<comment type="cofactor">
    <cofactor evidence="14">
        <name>thiamine diphosphate</name>
        <dbReference type="ChEBI" id="CHEBI:58937"/>
    </cofactor>
    <text evidence="14">Binds 1 thiamine pyrophosphate per subunit.</text>
</comment>
<dbReference type="GO" id="GO:0003984">
    <property type="term" value="F:acetolactate synthase activity"/>
    <property type="evidence" value="ECO:0007669"/>
    <property type="project" value="UniProtKB-EC"/>
</dbReference>
<evidence type="ECO:0000259" key="15">
    <source>
        <dbReference type="Pfam" id="PF00205"/>
    </source>
</evidence>
<comment type="cofactor">
    <cofactor evidence="14">
        <name>Mg(2+)</name>
        <dbReference type="ChEBI" id="CHEBI:18420"/>
    </cofactor>
    <text evidence="14">Binds 1 Mg(2+) ion per subunit.</text>
</comment>
<evidence type="ECO:0000256" key="3">
    <source>
        <dbReference type="ARBA" id="ARBA00007812"/>
    </source>
</evidence>
<dbReference type="InterPro" id="IPR000399">
    <property type="entry name" value="TPP-bd_CS"/>
</dbReference>
<dbReference type="GO" id="GO:0030976">
    <property type="term" value="F:thiamine pyrophosphate binding"/>
    <property type="evidence" value="ECO:0007669"/>
    <property type="project" value="UniProtKB-UniRule"/>
</dbReference>
<dbReference type="InterPro" id="IPR012000">
    <property type="entry name" value="Thiamin_PyroP_enz_cen_dom"/>
</dbReference>
<dbReference type="SUPFAM" id="SSF52518">
    <property type="entry name" value="Thiamin diphosphate-binding fold (THDP-binding)"/>
    <property type="match status" value="2"/>
</dbReference>
<evidence type="ECO:0000256" key="13">
    <source>
        <dbReference type="ARBA" id="ARBA00048670"/>
    </source>
</evidence>
<dbReference type="Pfam" id="PF02776">
    <property type="entry name" value="TPP_enzyme_N"/>
    <property type="match status" value="1"/>
</dbReference>
<accession>A0A7C0YEA9</accession>
<dbReference type="CDD" id="cd02015">
    <property type="entry name" value="TPP_AHAS"/>
    <property type="match status" value="1"/>
</dbReference>
<organism evidence="18">
    <name type="scientific">Thermosulfidibacter takaii</name>
    <dbReference type="NCBI Taxonomy" id="412593"/>
    <lineage>
        <taxon>Bacteria</taxon>
        <taxon>Pseudomonadati</taxon>
        <taxon>Thermosulfidibacterota</taxon>
        <taxon>Thermosulfidibacteria</taxon>
        <taxon>Thermosulfidibacterales</taxon>
        <taxon>Thermosulfidibacteraceae</taxon>
    </lineage>
</organism>
<feature type="domain" description="Thiamine pyrophosphate enzyme TPP-binding" evidence="16">
    <location>
        <begin position="411"/>
        <end position="558"/>
    </location>
</feature>
<dbReference type="InterPro" id="IPR012001">
    <property type="entry name" value="Thiamin_PyroP_enz_TPP-bd_dom"/>
</dbReference>
<dbReference type="AlphaFoldDB" id="A0A7C0YEA9"/>
<keyword evidence="9" id="KW-0274">FAD</keyword>
<evidence type="ECO:0000256" key="4">
    <source>
        <dbReference type="ARBA" id="ARBA00013145"/>
    </source>
</evidence>
<keyword evidence="10 14" id="KW-0460">Magnesium</keyword>
<dbReference type="GO" id="GO:0000287">
    <property type="term" value="F:magnesium ion binding"/>
    <property type="evidence" value="ECO:0007669"/>
    <property type="project" value="UniProtKB-UniRule"/>
</dbReference>
<keyword evidence="6" id="KW-0285">Flavoprotein</keyword>
<dbReference type="GO" id="GO:0005948">
    <property type="term" value="C:acetolactate synthase complex"/>
    <property type="evidence" value="ECO:0007669"/>
    <property type="project" value="UniProtKB-ARBA"/>
</dbReference>
<evidence type="ECO:0000256" key="8">
    <source>
        <dbReference type="ARBA" id="ARBA00022723"/>
    </source>
</evidence>
<dbReference type="UniPathway" id="UPA00047">
    <property type="reaction ID" value="UER00055"/>
</dbReference>
<dbReference type="GO" id="GO:0050660">
    <property type="term" value="F:flavin adenine dinucleotide binding"/>
    <property type="evidence" value="ECO:0007669"/>
    <property type="project" value="InterPro"/>
</dbReference>
<dbReference type="EC" id="2.2.1.6" evidence="4 14"/>
<evidence type="ECO:0000256" key="14">
    <source>
        <dbReference type="RuleBase" id="RU003591"/>
    </source>
</evidence>
<dbReference type="FunFam" id="3.40.50.970:FF:000007">
    <property type="entry name" value="Acetolactate synthase"/>
    <property type="match status" value="1"/>
</dbReference>
<evidence type="ECO:0000256" key="11">
    <source>
        <dbReference type="ARBA" id="ARBA00023052"/>
    </source>
</evidence>
<reference evidence="18" key="1">
    <citation type="journal article" date="2020" name="mSystems">
        <title>Genome- and Community-Level Interaction Insights into Carbon Utilization and Element Cycling Functions of Hydrothermarchaeota in Hydrothermal Sediment.</title>
        <authorList>
            <person name="Zhou Z."/>
            <person name="Liu Y."/>
            <person name="Xu W."/>
            <person name="Pan J."/>
            <person name="Luo Z.H."/>
            <person name="Li M."/>
        </authorList>
    </citation>
    <scope>NUCLEOTIDE SEQUENCE [LARGE SCALE GENOMIC DNA]</scope>
    <source>
        <strain evidence="18">HyVt-115</strain>
    </source>
</reference>
<dbReference type="UniPathway" id="UPA00049">
    <property type="reaction ID" value="UER00059"/>
</dbReference>
<dbReference type="NCBIfam" id="TIGR00118">
    <property type="entry name" value="acolac_lg"/>
    <property type="match status" value="1"/>
</dbReference>
<dbReference type="Pfam" id="PF00205">
    <property type="entry name" value="TPP_enzyme_M"/>
    <property type="match status" value="1"/>
</dbReference>
<dbReference type="InterPro" id="IPR045229">
    <property type="entry name" value="TPP_enz"/>
</dbReference>
<dbReference type="Proteomes" id="UP000885690">
    <property type="component" value="Unassembled WGS sequence"/>
</dbReference>
<dbReference type="PANTHER" id="PTHR18968">
    <property type="entry name" value="THIAMINE PYROPHOSPHATE ENZYMES"/>
    <property type="match status" value="1"/>
</dbReference>
<sequence>MKKDGEKGGGGLAKLKGYQIFWECLLKEGVDLIFGYPGGAVINLYDEMVNYPQIRHILTRHEQGAIHAADGYARSTGKPGVAIVTSGPGATNTVTGIATACMDSSPLVVFTGQVPTALIGNDAFQEADIVGITRPCTKHNFLVKSTEELAKTIREAFYIATTGRPGPVLVDMPKDVIVGEAEFEYPEKVHIRGYHPSTRGHPQQVRKAAQLIAKATRPLIYAGGGIIISGAHEELMELAELTYTPVTLTLMGLGGFPGDHPLFLGMLGMHGTYVANMAITHCDLIIAVGARFDDRVTGKLEAFAPRARDAREGGLGIIHIDVDPTSISKNVEVNVPIVGDAKNILSQMLESLKGMDVNWEGQHGDWLAQLKDWDSKHPLQYTYSEKVIKPQYVIEKLYEVTQGEAIITTEVGQNQMWAALFYRYKRPRQFITSGGLGTMGFGFPAAIGAQLGNPDALVIDIAGDGSFQMNIQELATVAQYNIPVKVVILNNGFLGMVRQWQELFFDKKYSQTDISVQPDFVKVAEAYGIKGYRIEDPKEIEPFLKSLVKMKEAVIVDVVVDREECVFPMVPAGAAVNNMLLDRPTTEKNGEELKRLLPLNFPS</sequence>
<evidence type="ECO:0000256" key="12">
    <source>
        <dbReference type="ARBA" id="ARBA00023304"/>
    </source>
</evidence>
<dbReference type="FunFam" id="3.40.50.970:FF:000016">
    <property type="entry name" value="Acetolactate synthase"/>
    <property type="match status" value="1"/>
</dbReference>
<evidence type="ECO:0000259" key="17">
    <source>
        <dbReference type="Pfam" id="PF02776"/>
    </source>
</evidence>
<comment type="similarity">
    <text evidence="3 14">Belongs to the TPP enzyme family.</text>
</comment>
<proteinExistence type="inferred from homology"/>
<dbReference type="EMBL" id="DQWS01000208">
    <property type="protein sequence ID" value="HDD53520.1"/>
    <property type="molecule type" value="Genomic_DNA"/>
</dbReference>
<dbReference type="Pfam" id="PF02775">
    <property type="entry name" value="TPP_enzyme_C"/>
    <property type="match status" value="1"/>
</dbReference>
<dbReference type="PROSITE" id="PS00187">
    <property type="entry name" value="TPP_ENZYMES"/>
    <property type="match status" value="1"/>
</dbReference>
<evidence type="ECO:0000313" key="18">
    <source>
        <dbReference type="EMBL" id="HDD53520.1"/>
    </source>
</evidence>
<evidence type="ECO:0000256" key="7">
    <source>
        <dbReference type="ARBA" id="ARBA00022679"/>
    </source>
</evidence>
<dbReference type="SUPFAM" id="SSF52467">
    <property type="entry name" value="DHS-like NAD/FAD-binding domain"/>
    <property type="match status" value="1"/>
</dbReference>
<gene>
    <name evidence="18" type="primary">ilvB</name>
    <name evidence="18" type="ORF">ENF32_05575</name>
</gene>
<dbReference type="GO" id="GO:0009097">
    <property type="term" value="P:isoleucine biosynthetic process"/>
    <property type="evidence" value="ECO:0007669"/>
    <property type="project" value="UniProtKB-UniPathway"/>
</dbReference>
<protein>
    <recommendedName>
        <fullName evidence="4 14">Acetolactate synthase</fullName>
        <ecNumber evidence="4 14">2.2.1.6</ecNumber>
    </recommendedName>
</protein>
<keyword evidence="12 14" id="KW-0100">Branched-chain amino acid biosynthesis</keyword>
<evidence type="ECO:0000256" key="5">
    <source>
        <dbReference type="ARBA" id="ARBA00022605"/>
    </source>
</evidence>
<dbReference type="CDD" id="cd07035">
    <property type="entry name" value="TPP_PYR_POX_like"/>
    <property type="match status" value="1"/>
</dbReference>
<feature type="domain" description="Thiamine pyrophosphate enzyme N-terminal TPP-binding" evidence="17">
    <location>
        <begin position="16"/>
        <end position="130"/>
    </location>
</feature>
<evidence type="ECO:0000256" key="10">
    <source>
        <dbReference type="ARBA" id="ARBA00022842"/>
    </source>
</evidence>
<dbReference type="InterPro" id="IPR029035">
    <property type="entry name" value="DHS-like_NAD/FAD-binding_dom"/>
</dbReference>
<dbReference type="InterPro" id="IPR039368">
    <property type="entry name" value="AHAS_TPP"/>
</dbReference>
<dbReference type="GO" id="GO:0009099">
    <property type="term" value="P:L-valine biosynthetic process"/>
    <property type="evidence" value="ECO:0007669"/>
    <property type="project" value="UniProtKB-UniPathway"/>
</dbReference>